<organism evidence="1 2">
    <name type="scientific">Haematococcus lacustris</name>
    <name type="common">Green alga</name>
    <name type="synonym">Haematococcus pluvialis</name>
    <dbReference type="NCBI Taxonomy" id="44745"/>
    <lineage>
        <taxon>Eukaryota</taxon>
        <taxon>Viridiplantae</taxon>
        <taxon>Chlorophyta</taxon>
        <taxon>core chlorophytes</taxon>
        <taxon>Chlorophyceae</taxon>
        <taxon>CS clade</taxon>
        <taxon>Chlamydomonadales</taxon>
        <taxon>Haematococcaceae</taxon>
        <taxon>Haematococcus</taxon>
    </lineage>
</organism>
<gene>
    <name evidence="1" type="ORF">HaLaN_03536</name>
</gene>
<proteinExistence type="predicted"/>
<evidence type="ECO:0000313" key="2">
    <source>
        <dbReference type="Proteomes" id="UP000485058"/>
    </source>
</evidence>
<protein>
    <submittedName>
        <fullName evidence="1">Uncharacterized protein</fullName>
    </submittedName>
</protein>
<dbReference type="Proteomes" id="UP000485058">
    <property type="component" value="Unassembled WGS sequence"/>
</dbReference>
<accession>A0A699YNS4</accession>
<keyword evidence="2" id="KW-1185">Reference proteome</keyword>
<dbReference type="EMBL" id="BLLF01000168">
    <property type="protein sequence ID" value="GFH08556.1"/>
    <property type="molecule type" value="Genomic_DNA"/>
</dbReference>
<evidence type="ECO:0000313" key="1">
    <source>
        <dbReference type="EMBL" id="GFH08556.1"/>
    </source>
</evidence>
<comment type="caution">
    <text evidence="1">The sequence shown here is derived from an EMBL/GenBank/DDBJ whole genome shotgun (WGS) entry which is preliminary data.</text>
</comment>
<reference evidence="1 2" key="1">
    <citation type="submission" date="2020-02" db="EMBL/GenBank/DDBJ databases">
        <title>Draft genome sequence of Haematococcus lacustris strain NIES-144.</title>
        <authorList>
            <person name="Morimoto D."/>
            <person name="Nakagawa S."/>
            <person name="Yoshida T."/>
            <person name="Sawayama S."/>
        </authorList>
    </citation>
    <scope>NUCLEOTIDE SEQUENCE [LARGE SCALE GENOMIC DNA]</scope>
    <source>
        <strain evidence="1 2">NIES-144</strain>
    </source>
</reference>
<dbReference type="AlphaFoldDB" id="A0A699YNS4"/>
<name>A0A699YNS4_HAELA</name>
<sequence length="98" mass="10239">MTTRAVAAIARSDLRRVMTCGATMPAHLPGSAPICVLVQLPDCWGEEGGWVTRAGLLPGRLGAACEAHELETCVGASRDTTSRSTSACCLSYLLAIHP</sequence>